<gene>
    <name evidence="1" type="ORF">BT96DRAFT_952258</name>
</gene>
<name>A0A6A4GA45_9AGAR</name>
<feature type="non-terminal residue" evidence="1">
    <location>
        <position position="344"/>
    </location>
</feature>
<keyword evidence="2" id="KW-1185">Reference proteome</keyword>
<dbReference type="OrthoDB" id="10686828at2759"/>
<feature type="non-terminal residue" evidence="1">
    <location>
        <position position="1"/>
    </location>
</feature>
<sequence length="344" mass="38286">NFTNLALTTTIADEDLLQFFQCQSSIVDSNLPLPSSWMFTIGERVTISDRFAHYRAFRTDAELKLQLMLKDRGQGYIRDVEGTRCTVEFSDRDNEEGSQVSFALHHLLKVMHQGDHVRVGHGSRKASQLGVTEGSSATQRIPLDGKIGLVVTVSESGENLEVQFNDYPFPQEFHANTLFNLTLMLSPNDVVKRGVKKPLSLTDPVYSVVPKHLVSVEPSVSIRTAIATPEPLNPAVHTGHRPWIGKEVRIVGLDDGGATVKHHKAENGSVLDVNRDDSKPSGLAIAVRLYTGIIIHVDYGRVRRFVDGKFLHDNGSHNPPTYDPHFHFKVGYEPQYTQTELARG</sequence>
<dbReference type="Proteomes" id="UP000799118">
    <property type="component" value="Unassembled WGS sequence"/>
</dbReference>
<proteinExistence type="predicted"/>
<evidence type="ECO:0000313" key="1">
    <source>
        <dbReference type="EMBL" id="KAE9382340.1"/>
    </source>
</evidence>
<dbReference type="EMBL" id="ML771732">
    <property type="protein sequence ID" value="KAE9382340.1"/>
    <property type="molecule type" value="Genomic_DNA"/>
</dbReference>
<accession>A0A6A4GA45</accession>
<organism evidence="1 2">
    <name type="scientific">Gymnopus androsaceus JB14</name>
    <dbReference type="NCBI Taxonomy" id="1447944"/>
    <lineage>
        <taxon>Eukaryota</taxon>
        <taxon>Fungi</taxon>
        <taxon>Dikarya</taxon>
        <taxon>Basidiomycota</taxon>
        <taxon>Agaricomycotina</taxon>
        <taxon>Agaricomycetes</taxon>
        <taxon>Agaricomycetidae</taxon>
        <taxon>Agaricales</taxon>
        <taxon>Marasmiineae</taxon>
        <taxon>Omphalotaceae</taxon>
        <taxon>Gymnopus</taxon>
    </lineage>
</organism>
<evidence type="ECO:0000313" key="2">
    <source>
        <dbReference type="Proteomes" id="UP000799118"/>
    </source>
</evidence>
<protein>
    <submittedName>
        <fullName evidence="1">Uncharacterized protein</fullName>
    </submittedName>
</protein>
<reference evidence="1" key="1">
    <citation type="journal article" date="2019" name="Environ. Microbiol.">
        <title>Fungal ecological strategies reflected in gene transcription - a case study of two litter decomposers.</title>
        <authorList>
            <person name="Barbi F."/>
            <person name="Kohler A."/>
            <person name="Barry K."/>
            <person name="Baskaran P."/>
            <person name="Daum C."/>
            <person name="Fauchery L."/>
            <person name="Ihrmark K."/>
            <person name="Kuo A."/>
            <person name="LaButti K."/>
            <person name="Lipzen A."/>
            <person name="Morin E."/>
            <person name="Grigoriev I.V."/>
            <person name="Henrissat B."/>
            <person name="Lindahl B."/>
            <person name="Martin F."/>
        </authorList>
    </citation>
    <scope>NUCLEOTIDE SEQUENCE</scope>
    <source>
        <strain evidence="1">JB14</strain>
    </source>
</reference>
<dbReference type="AlphaFoldDB" id="A0A6A4GA45"/>